<organism evidence="2 3">
    <name type="scientific">Aureimonas populi</name>
    <dbReference type="NCBI Taxonomy" id="1701758"/>
    <lineage>
        <taxon>Bacteria</taxon>
        <taxon>Pseudomonadati</taxon>
        <taxon>Pseudomonadota</taxon>
        <taxon>Alphaproteobacteria</taxon>
        <taxon>Hyphomicrobiales</taxon>
        <taxon>Aurantimonadaceae</taxon>
        <taxon>Aureimonas</taxon>
    </lineage>
</organism>
<comment type="caution">
    <text evidence="2">The sequence shown here is derived from an EMBL/GenBank/DDBJ whole genome shotgun (WGS) entry which is preliminary data.</text>
</comment>
<gene>
    <name evidence="2" type="ORF">ACFSKQ_02625</name>
</gene>
<feature type="coiled-coil region" evidence="1">
    <location>
        <begin position="67"/>
        <end position="108"/>
    </location>
</feature>
<name>A0ABW5CK65_9HYPH</name>
<dbReference type="EMBL" id="JBHUIJ010000002">
    <property type="protein sequence ID" value="MFD2236357.1"/>
    <property type="molecule type" value="Genomic_DNA"/>
</dbReference>
<accession>A0ABW5CK65</accession>
<keyword evidence="1" id="KW-0175">Coiled coil</keyword>
<protein>
    <recommendedName>
        <fullName evidence="4">Flagellar assembly protein FliH/Type III secretion system HrpE domain-containing protein</fullName>
    </recommendedName>
</protein>
<evidence type="ECO:0008006" key="4">
    <source>
        <dbReference type="Google" id="ProtNLM"/>
    </source>
</evidence>
<sequence length="259" mass="28132">MIPLAQYLSDIQGEEFVPLRAVSERRAPARPAGDPPFVRTLKPVAARKPVPLAQAMAPAPEVKKVPLAELEAERAAWAAEREALQAAVEEARQEARDETQAAVRAEMEAAGEAAGAAVRAEMESAHEEALAAARERWSSEQADRLADLMILQLAVFEDTMKATVKNVLRPLAMDARQRRALEDLADAVKVIAPEGAEFRFAATGPSDLLEKLREKLGDKAGRLSVKPDESRVDIRLDADATTIETRLSAWGKALEKALS</sequence>
<evidence type="ECO:0000256" key="1">
    <source>
        <dbReference type="SAM" id="Coils"/>
    </source>
</evidence>
<reference evidence="3" key="1">
    <citation type="journal article" date="2019" name="Int. J. Syst. Evol. Microbiol.">
        <title>The Global Catalogue of Microorganisms (GCM) 10K type strain sequencing project: providing services to taxonomists for standard genome sequencing and annotation.</title>
        <authorList>
            <consortium name="The Broad Institute Genomics Platform"/>
            <consortium name="The Broad Institute Genome Sequencing Center for Infectious Disease"/>
            <person name="Wu L."/>
            <person name="Ma J."/>
        </authorList>
    </citation>
    <scope>NUCLEOTIDE SEQUENCE [LARGE SCALE GENOMIC DNA]</scope>
    <source>
        <strain evidence="3">ZS-35-S2</strain>
    </source>
</reference>
<evidence type="ECO:0000313" key="2">
    <source>
        <dbReference type="EMBL" id="MFD2236357.1"/>
    </source>
</evidence>
<evidence type="ECO:0000313" key="3">
    <source>
        <dbReference type="Proteomes" id="UP001597371"/>
    </source>
</evidence>
<keyword evidence="3" id="KW-1185">Reference proteome</keyword>
<proteinExistence type="predicted"/>
<dbReference type="RefSeq" id="WP_209735697.1">
    <property type="nucleotide sequence ID" value="NZ_CP072611.1"/>
</dbReference>
<dbReference type="Proteomes" id="UP001597371">
    <property type="component" value="Unassembled WGS sequence"/>
</dbReference>